<keyword evidence="4 6" id="KW-0472">Membrane</keyword>
<feature type="transmembrane region" description="Helical" evidence="6">
    <location>
        <begin position="203"/>
        <end position="221"/>
    </location>
</feature>
<dbReference type="InterPro" id="IPR043203">
    <property type="entry name" value="VGCC_Ca_Na"/>
</dbReference>
<feature type="transmembrane region" description="Helical" evidence="6">
    <location>
        <begin position="233"/>
        <end position="257"/>
    </location>
</feature>
<reference evidence="8" key="1">
    <citation type="submission" date="2021-01" db="EMBL/GenBank/DDBJ databases">
        <authorList>
            <person name="Corre E."/>
            <person name="Pelletier E."/>
            <person name="Niang G."/>
            <person name="Scheremetjew M."/>
            <person name="Finn R."/>
            <person name="Kale V."/>
            <person name="Holt S."/>
            <person name="Cochrane G."/>
            <person name="Meng A."/>
            <person name="Brown T."/>
            <person name="Cohen L."/>
        </authorList>
    </citation>
    <scope>NUCLEOTIDE SEQUENCE</scope>
    <source>
        <strain evidence="8">CCMP3105</strain>
    </source>
</reference>
<dbReference type="SUPFAM" id="SSF81324">
    <property type="entry name" value="Voltage-gated potassium channels"/>
    <property type="match status" value="1"/>
</dbReference>
<evidence type="ECO:0000313" key="8">
    <source>
        <dbReference type="EMBL" id="CAE4656706.1"/>
    </source>
</evidence>
<dbReference type="InterPro" id="IPR005821">
    <property type="entry name" value="Ion_trans_dom"/>
</dbReference>
<dbReference type="AlphaFoldDB" id="A0A7S4VNV2"/>
<sequence length="548" mass="60645">MAISDSDMRRFKDSLSKCLAEVERHALEELGSMNEALVSLRAENAELRTQLGSQSLAVTPLGKGLNQNAMETRREDGAVPSLGLGTNGFTNGTNGQESLCNSARHGGGDHPSSIPLSSRSSLGLPGENSRKANADMRGILARRKSTLSGVVYKDRGYAQRMVRSPVFEYITLTIVLVNALWIALDLDLNGKPLLDSPLGFQLIEQVFTLVFFLEMVVRLLAYRRPLLALQDKWFIFDGILVFTMTLESWLLTIIFLITDAKELMGIGFLSALRILRVLRIVRVAKLCKAAPELKTMVAGIVAGIRSMLITAVILVVVTYAFAVCLRQLGMSTAWGQEHFTTVPNSVYTLLIVSLLPDNAPLMDEISQETWYCGVIYFIFLLLTAVTIMNMLIGILVDGIFQVSNADKEERGIELMSEKLRAALWSIDKNFDGQVSKAEFEGILENQEAVRTLYDVGVDVTALVSEADFIFRSECSSGLPFEDFKEEVLKFRATSVATNGSLCATQRFMRFGLEQLAEKMDDLKMTMVQGPLVKPHLCAQANHQPTYDI</sequence>
<evidence type="ECO:0000256" key="5">
    <source>
        <dbReference type="SAM" id="MobiDB-lite"/>
    </source>
</evidence>
<dbReference type="EMBL" id="HBNR01079864">
    <property type="protein sequence ID" value="CAE4656706.1"/>
    <property type="molecule type" value="Transcribed_RNA"/>
</dbReference>
<evidence type="ECO:0000256" key="6">
    <source>
        <dbReference type="SAM" id="Phobius"/>
    </source>
</evidence>
<feature type="compositionally biased region" description="Low complexity" evidence="5">
    <location>
        <begin position="82"/>
        <end position="95"/>
    </location>
</feature>
<feature type="domain" description="Ion transport" evidence="7">
    <location>
        <begin position="165"/>
        <end position="402"/>
    </location>
</feature>
<evidence type="ECO:0000259" key="7">
    <source>
        <dbReference type="Pfam" id="PF00520"/>
    </source>
</evidence>
<protein>
    <recommendedName>
        <fullName evidence="7">Ion transport domain-containing protein</fullName>
    </recommendedName>
</protein>
<organism evidence="8">
    <name type="scientific">Alexandrium monilatum</name>
    <dbReference type="NCBI Taxonomy" id="311494"/>
    <lineage>
        <taxon>Eukaryota</taxon>
        <taxon>Sar</taxon>
        <taxon>Alveolata</taxon>
        <taxon>Dinophyceae</taxon>
        <taxon>Gonyaulacales</taxon>
        <taxon>Pyrocystaceae</taxon>
        <taxon>Alexandrium</taxon>
    </lineage>
</organism>
<dbReference type="PANTHER" id="PTHR10037:SF62">
    <property type="entry name" value="SODIUM CHANNEL PROTEIN 60E"/>
    <property type="match status" value="1"/>
</dbReference>
<keyword evidence="2 6" id="KW-0812">Transmembrane</keyword>
<dbReference type="Gene3D" id="1.20.120.350">
    <property type="entry name" value="Voltage-gated potassium channels. Chain C"/>
    <property type="match status" value="1"/>
</dbReference>
<evidence type="ECO:0000256" key="3">
    <source>
        <dbReference type="ARBA" id="ARBA00022989"/>
    </source>
</evidence>
<keyword evidence="3 6" id="KW-1133">Transmembrane helix</keyword>
<name>A0A7S4VNV2_9DINO</name>
<gene>
    <name evidence="8" type="ORF">AMON00008_LOCUS57019</name>
</gene>
<dbReference type="PANTHER" id="PTHR10037">
    <property type="entry name" value="VOLTAGE-GATED CATION CHANNEL CALCIUM AND SODIUM"/>
    <property type="match status" value="1"/>
</dbReference>
<feature type="transmembrane region" description="Helical" evidence="6">
    <location>
        <begin position="166"/>
        <end position="183"/>
    </location>
</feature>
<feature type="compositionally biased region" description="Low complexity" evidence="5">
    <location>
        <begin position="111"/>
        <end position="125"/>
    </location>
</feature>
<evidence type="ECO:0000256" key="2">
    <source>
        <dbReference type="ARBA" id="ARBA00022692"/>
    </source>
</evidence>
<dbReference type="Pfam" id="PF00520">
    <property type="entry name" value="Ion_trans"/>
    <property type="match status" value="1"/>
</dbReference>
<proteinExistence type="predicted"/>
<evidence type="ECO:0000256" key="4">
    <source>
        <dbReference type="ARBA" id="ARBA00023136"/>
    </source>
</evidence>
<dbReference type="Gene3D" id="1.10.287.70">
    <property type="match status" value="1"/>
</dbReference>
<dbReference type="GO" id="GO:0005248">
    <property type="term" value="F:voltage-gated sodium channel activity"/>
    <property type="evidence" value="ECO:0007669"/>
    <property type="project" value="TreeGrafter"/>
</dbReference>
<feature type="transmembrane region" description="Helical" evidence="6">
    <location>
        <begin position="296"/>
        <end position="322"/>
    </location>
</feature>
<feature type="transmembrane region" description="Helical" evidence="6">
    <location>
        <begin position="374"/>
        <end position="400"/>
    </location>
</feature>
<evidence type="ECO:0000256" key="1">
    <source>
        <dbReference type="ARBA" id="ARBA00004141"/>
    </source>
</evidence>
<dbReference type="InterPro" id="IPR027359">
    <property type="entry name" value="Volt_channel_dom_sf"/>
</dbReference>
<comment type="subcellular location">
    <subcellularLocation>
        <location evidence="1">Membrane</location>
        <topology evidence="1">Multi-pass membrane protein</topology>
    </subcellularLocation>
</comment>
<dbReference type="GO" id="GO:0001518">
    <property type="term" value="C:voltage-gated sodium channel complex"/>
    <property type="evidence" value="ECO:0007669"/>
    <property type="project" value="TreeGrafter"/>
</dbReference>
<feature type="region of interest" description="Disordered" evidence="5">
    <location>
        <begin position="78"/>
        <end position="130"/>
    </location>
</feature>
<accession>A0A7S4VNV2</accession>